<keyword evidence="3" id="KW-1185">Reference proteome</keyword>
<evidence type="ECO:0000313" key="2">
    <source>
        <dbReference type="EMBL" id="GHP03813.1"/>
    </source>
</evidence>
<evidence type="ECO:0000313" key="3">
    <source>
        <dbReference type="Proteomes" id="UP000660262"/>
    </source>
</evidence>
<feature type="region of interest" description="Disordered" evidence="1">
    <location>
        <begin position="239"/>
        <end position="263"/>
    </location>
</feature>
<accession>A0A830HBF7</accession>
<evidence type="ECO:0000256" key="1">
    <source>
        <dbReference type="SAM" id="MobiDB-lite"/>
    </source>
</evidence>
<dbReference type="EMBL" id="BNJQ01000006">
    <property type="protein sequence ID" value="GHP03813.1"/>
    <property type="molecule type" value="Genomic_DNA"/>
</dbReference>
<proteinExistence type="predicted"/>
<dbReference type="Proteomes" id="UP000660262">
    <property type="component" value="Unassembled WGS sequence"/>
</dbReference>
<comment type="caution">
    <text evidence="2">The sequence shown here is derived from an EMBL/GenBank/DDBJ whole genome shotgun (WGS) entry which is preliminary data.</text>
</comment>
<organism evidence="2 3">
    <name type="scientific">Pycnococcus provasolii</name>
    <dbReference type="NCBI Taxonomy" id="41880"/>
    <lineage>
        <taxon>Eukaryota</taxon>
        <taxon>Viridiplantae</taxon>
        <taxon>Chlorophyta</taxon>
        <taxon>Pseudoscourfieldiophyceae</taxon>
        <taxon>Pseudoscourfieldiales</taxon>
        <taxon>Pycnococcaceae</taxon>
        <taxon>Pycnococcus</taxon>
    </lineage>
</organism>
<protein>
    <submittedName>
        <fullName evidence="2">Uncharacterized protein</fullName>
    </submittedName>
</protein>
<dbReference type="AlphaFoldDB" id="A0A830HBF7"/>
<sequence length="388" mass="42950">MGNKRPALNFSFSHPPPPPGGLFLSHQSKPPSYIHTYLRTALVLAMPRGFVDDLPHDRRVFDRKVNYETTHEKFYAAPPTPSTQNWNATNKGFPVPSTLPLGVPLERLANDPEKQKFAELDRVWDENSSSWVPGTSRRRDFHTRNFASNWGNGALNPSCVGETFGYGEHPPSRSSRDIGNHEAFPKTTMVTALGSLGPRLDGTHAFEESASRLVPDPVTGEPALYRYPLLSEHAKEPYLASPKGKKGKGKAKAKPPPTAFPAGATRLSVSRAGDFPFSWAGTTMDKLVQDRSHNANTRGRYNRNASNVEDAMPGQLLGDKRFVTTSKSSSEEMLTLVNTARSKGMMELQKHGYGYPKKKRDDTQVSMGGPDFMYIPHVAVRDPHQNLV</sequence>
<feature type="compositionally biased region" description="Basic residues" evidence="1">
    <location>
        <begin position="243"/>
        <end position="253"/>
    </location>
</feature>
<name>A0A830HBF7_9CHLO</name>
<gene>
    <name evidence="2" type="ORF">PPROV_000256700</name>
</gene>
<reference evidence="2" key="1">
    <citation type="submission" date="2020-10" db="EMBL/GenBank/DDBJ databases">
        <title>Unveiling of a novel bifunctional photoreceptor, Dualchrome1, isolated from a cosmopolitan green alga.</title>
        <authorList>
            <person name="Suzuki S."/>
            <person name="Kawachi M."/>
        </authorList>
    </citation>
    <scope>NUCLEOTIDE SEQUENCE</scope>
    <source>
        <strain evidence="2">NIES 2893</strain>
    </source>
</reference>